<keyword evidence="2" id="KW-1133">Transmembrane helix</keyword>
<feature type="region of interest" description="Disordered" evidence="1">
    <location>
        <begin position="1"/>
        <end position="48"/>
    </location>
</feature>
<organism evidence="3 4">
    <name type="scientific">Trifolium pratense</name>
    <name type="common">Red clover</name>
    <dbReference type="NCBI Taxonomy" id="57577"/>
    <lineage>
        <taxon>Eukaryota</taxon>
        <taxon>Viridiplantae</taxon>
        <taxon>Streptophyta</taxon>
        <taxon>Embryophyta</taxon>
        <taxon>Tracheophyta</taxon>
        <taxon>Spermatophyta</taxon>
        <taxon>Magnoliopsida</taxon>
        <taxon>eudicotyledons</taxon>
        <taxon>Gunneridae</taxon>
        <taxon>Pentapetalae</taxon>
        <taxon>rosids</taxon>
        <taxon>fabids</taxon>
        <taxon>Fabales</taxon>
        <taxon>Fabaceae</taxon>
        <taxon>Papilionoideae</taxon>
        <taxon>50 kb inversion clade</taxon>
        <taxon>NPAAA clade</taxon>
        <taxon>Hologalegina</taxon>
        <taxon>IRL clade</taxon>
        <taxon>Trifolieae</taxon>
        <taxon>Trifolium</taxon>
    </lineage>
</organism>
<keyword evidence="2" id="KW-0812">Transmembrane</keyword>
<evidence type="ECO:0000313" key="3">
    <source>
        <dbReference type="EMBL" id="PNY06657.1"/>
    </source>
</evidence>
<accession>A0A2K3NUE2</accession>
<reference evidence="3 4" key="1">
    <citation type="journal article" date="2014" name="Am. J. Bot.">
        <title>Genome assembly and annotation for red clover (Trifolium pratense; Fabaceae).</title>
        <authorList>
            <person name="Istvanek J."/>
            <person name="Jaros M."/>
            <person name="Krenek A."/>
            <person name="Repkova J."/>
        </authorList>
    </citation>
    <scope>NUCLEOTIDE SEQUENCE [LARGE SCALE GENOMIC DNA]</scope>
    <source>
        <strain evidence="4">cv. Tatra</strain>
        <tissue evidence="3">Young leaves</tissue>
    </source>
</reference>
<protein>
    <submittedName>
        <fullName evidence="3">Putative membrane protein</fullName>
    </submittedName>
</protein>
<feature type="transmembrane region" description="Helical" evidence="2">
    <location>
        <begin position="608"/>
        <end position="630"/>
    </location>
</feature>
<feature type="non-terminal residue" evidence="3">
    <location>
        <position position="1"/>
    </location>
</feature>
<feature type="transmembrane region" description="Helical" evidence="2">
    <location>
        <begin position="554"/>
        <end position="576"/>
    </location>
</feature>
<dbReference type="AlphaFoldDB" id="A0A2K3NUE2"/>
<feature type="transmembrane region" description="Helical" evidence="2">
    <location>
        <begin position="470"/>
        <end position="489"/>
    </location>
</feature>
<dbReference type="ExpressionAtlas" id="A0A2K3NUE2">
    <property type="expression patterns" value="baseline"/>
</dbReference>
<dbReference type="EMBL" id="ASHM01001431">
    <property type="protein sequence ID" value="PNY06657.1"/>
    <property type="molecule type" value="Genomic_DNA"/>
</dbReference>
<dbReference type="GO" id="GO:0010228">
    <property type="term" value="P:vegetative to reproductive phase transition of meristem"/>
    <property type="evidence" value="ECO:0007669"/>
    <property type="project" value="TreeGrafter"/>
</dbReference>
<dbReference type="PANTHER" id="PTHR31133:SF2">
    <property type="entry name" value="EXPRESSED PROTEIN"/>
    <property type="match status" value="1"/>
</dbReference>
<gene>
    <name evidence="3" type="ORF">L195_g003132</name>
</gene>
<dbReference type="PANTHER" id="PTHR31133">
    <property type="entry name" value="MEMBRANE PROTEIN"/>
    <property type="match status" value="1"/>
</dbReference>
<reference evidence="3 4" key="2">
    <citation type="journal article" date="2017" name="Front. Plant Sci.">
        <title>Gene Classification and Mining of Molecular Markers Useful in Red Clover (Trifolium pratense) Breeding.</title>
        <authorList>
            <person name="Istvanek J."/>
            <person name="Dluhosova J."/>
            <person name="Dluhos P."/>
            <person name="Patkova L."/>
            <person name="Nedelnik J."/>
            <person name="Repkova J."/>
        </authorList>
    </citation>
    <scope>NUCLEOTIDE SEQUENCE [LARGE SCALE GENOMIC DNA]</scope>
    <source>
        <strain evidence="4">cv. Tatra</strain>
        <tissue evidence="3">Young leaves</tissue>
    </source>
</reference>
<dbReference type="STRING" id="57577.A0A2K3NUE2"/>
<evidence type="ECO:0000313" key="4">
    <source>
        <dbReference type="Proteomes" id="UP000236291"/>
    </source>
</evidence>
<sequence>KLLQDEEVEMPDFNEGDFRDVSGEVVADSDSGEEDTVSEDDEGSTVLSTRRLHKYGPQFIRNDNEVRDTKRKSEALLCFKESASCSSYHATYSKANSSGIWSKAKPRFSLQSVTHKYGHIGSSISNIDRLPEIMKAVDPRASASLAENHLEDDDIVELDLDTEPSETEALPHEFNLPLMADIFDNLQDKTDLYPHENQRKGKPVRLFQKNSRSHLPETVVDSEDSPEPVDSGSSSDNEESYQHMKITFPGKKMQTMADRFHEALGSSSVIAENVGALNSLRTGIFEKLQQVMQKEKETDIDFSKKLQAGARPDGEFGCVDVNIISRYLDGKLIVCHCSVSKSTQNFLLQAKEMGFYGSKGGQRTIIFNPRVCDNVDLEVGSLIRIHPPWKEVQVGNDTIILCALIGPIAFALLAVGNSAVIIGLWTAHVIWTYYCVARTKRFGLVFKVVVLICLPVPLLLWPVVGIVGSFLGGIGYGFFAPLLATFEAVGENVEDKFHHCFIDGCWSTIETSCTVVQDVTDFCFHSYFSYMDELRENLNPEDKPFDIRLSQLPCCLLVILVGVPFDMVLITSIAIWKSPYMLFRGWKRLLEDLIGRKGPFLETECVPFAGLAIILWPLAVLGAVLAATIVSPFLGLYSGVVVHQGEVFVSPLNSLGMNPHEVQPTIDNVGKTVSVWDWLFKSCEVNGRIVLRDGLISVKEIEECISKGNCKKLSLKLPAWSLLHCLLTSAKSNSDGLVITDDVALTRMNGPKDKVFEWLIGPLLIMKEQLKNLELKESEETCLKELVMRCKNDIPEDWDSTGFPSTDNVRRAQLQAIIRRLQGIVASMSRMPTFRRRFRNLVKVLYIEALQASASAKEGINIAEP</sequence>
<proteinExistence type="predicted"/>
<keyword evidence="2" id="KW-0472">Membrane</keyword>
<evidence type="ECO:0000256" key="2">
    <source>
        <dbReference type="SAM" id="Phobius"/>
    </source>
</evidence>
<feature type="transmembrane region" description="Helical" evidence="2">
    <location>
        <begin position="444"/>
        <end position="464"/>
    </location>
</feature>
<feature type="transmembrane region" description="Helical" evidence="2">
    <location>
        <begin position="408"/>
        <end position="432"/>
    </location>
</feature>
<comment type="caution">
    <text evidence="3">The sequence shown here is derived from an EMBL/GenBank/DDBJ whole genome shotgun (WGS) entry which is preliminary data.</text>
</comment>
<dbReference type="InterPro" id="IPR040229">
    <property type="entry name" value="At3g27390-like"/>
</dbReference>
<feature type="compositionally biased region" description="Acidic residues" evidence="1">
    <location>
        <begin position="1"/>
        <end position="15"/>
    </location>
</feature>
<dbReference type="Proteomes" id="UP000236291">
    <property type="component" value="Unassembled WGS sequence"/>
</dbReference>
<feature type="region of interest" description="Disordered" evidence="1">
    <location>
        <begin position="193"/>
        <end position="241"/>
    </location>
</feature>
<evidence type="ECO:0000256" key="1">
    <source>
        <dbReference type="SAM" id="MobiDB-lite"/>
    </source>
</evidence>
<name>A0A2K3NUE2_TRIPR</name>
<feature type="compositionally biased region" description="Acidic residues" evidence="1">
    <location>
        <begin position="30"/>
        <end position="43"/>
    </location>
</feature>